<dbReference type="PROSITE" id="PS51892">
    <property type="entry name" value="SUBTILASE"/>
    <property type="match status" value="1"/>
</dbReference>
<comment type="caution">
    <text evidence="6">The sequence shown here is derived from an EMBL/GenBank/DDBJ whole genome shotgun (WGS) entry which is preliminary data.</text>
</comment>
<keyword evidence="2" id="KW-0732">Signal</keyword>
<name>A0A5J9U584_9POAL</name>
<reference evidence="6 7" key="1">
    <citation type="journal article" date="2019" name="Sci. Rep.">
        <title>A high-quality genome of Eragrostis curvula grass provides insights into Poaceae evolution and supports new strategies to enhance forage quality.</title>
        <authorList>
            <person name="Carballo J."/>
            <person name="Santos B.A.C.M."/>
            <person name="Zappacosta D."/>
            <person name="Garbus I."/>
            <person name="Selva J.P."/>
            <person name="Gallo C.A."/>
            <person name="Diaz A."/>
            <person name="Albertini E."/>
            <person name="Caccamo M."/>
            <person name="Echenique V."/>
        </authorList>
    </citation>
    <scope>NUCLEOTIDE SEQUENCE [LARGE SCALE GENOMIC DNA]</scope>
    <source>
        <strain evidence="7">cv. Victoria</strain>
        <tissue evidence="6">Leaf</tissue>
    </source>
</reference>
<protein>
    <recommendedName>
        <fullName evidence="8">Subtilisin-like protease fibronectin type-III domain-containing protein</fullName>
    </recommendedName>
</protein>
<accession>A0A5J9U584</accession>
<dbReference type="Pfam" id="PF00082">
    <property type="entry name" value="Peptidase_S8"/>
    <property type="match status" value="1"/>
</dbReference>
<evidence type="ECO:0000313" key="6">
    <source>
        <dbReference type="EMBL" id="TVU18793.1"/>
    </source>
</evidence>
<sequence>MKGAVVKNAGGAGMIVLNNLTLGYSTLAEPHVLPASHIDYPASSAVRSYLNSTASPVAQIVFGGTVLGTSPAPSIAFFSSRGPSVQDPGILKPDITGPGVNVLAAWPFKVGPTDQTLSGVSGGGPTFNFLPGTSISTAHLSGIAAIIKSKYPDWSPAAIKSAIMTTADVTDRSGNPILDEKHQPADWFATGAGHVNPEKAMDPGLAYDIDPSDYVGYLCGLYTSEEVSMIARRAVNCSNITVIPDSMLNYPSISVVFPQTWNRSMPVVVQRTVKNVGKVPSTYTPKVDMPAGDVTIDVSPSELVFTEMNQEQSFKLTVWPRQNGTKVVQGALLWVSGAYTVRSPISISFTWNRSMPMLVQRTVKNVGKVPSTYTPKVDMPAGVVTIDVSPSQLVFTEMNQEQSFKVTVWPGQNGTKVVQGALRWVYGTCTIRSPIS</sequence>
<dbReference type="GO" id="GO:0006508">
    <property type="term" value="P:proteolysis"/>
    <property type="evidence" value="ECO:0007669"/>
    <property type="project" value="InterPro"/>
</dbReference>
<dbReference type="OrthoDB" id="640735at2759"/>
<comment type="similarity">
    <text evidence="1 3">Belongs to the peptidase S8 family.</text>
</comment>
<dbReference type="InterPro" id="IPR036852">
    <property type="entry name" value="Peptidase_S8/S53_dom_sf"/>
</dbReference>
<evidence type="ECO:0000256" key="1">
    <source>
        <dbReference type="ARBA" id="ARBA00011073"/>
    </source>
</evidence>
<comment type="caution">
    <text evidence="3">Lacks conserved residue(s) required for the propagation of feature annotation.</text>
</comment>
<dbReference type="SUPFAM" id="SSF52743">
    <property type="entry name" value="Subtilisin-like"/>
    <property type="match status" value="1"/>
</dbReference>
<dbReference type="Gene3D" id="2.60.40.2310">
    <property type="match status" value="2"/>
</dbReference>
<dbReference type="CDD" id="cd02120">
    <property type="entry name" value="PA_subtilisin_like"/>
    <property type="match status" value="1"/>
</dbReference>
<feature type="non-terminal residue" evidence="6">
    <location>
        <position position="1"/>
    </location>
</feature>
<gene>
    <name evidence="6" type="ORF">EJB05_34907</name>
</gene>
<dbReference type="GO" id="GO:0004252">
    <property type="term" value="F:serine-type endopeptidase activity"/>
    <property type="evidence" value="ECO:0007669"/>
    <property type="project" value="InterPro"/>
</dbReference>
<dbReference type="AlphaFoldDB" id="A0A5J9U584"/>
<dbReference type="EMBL" id="RWGY01000029">
    <property type="protein sequence ID" value="TVU18793.1"/>
    <property type="molecule type" value="Genomic_DNA"/>
</dbReference>
<dbReference type="Gramene" id="TVU18793">
    <property type="protein sequence ID" value="TVU18793"/>
    <property type="gene ID" value="EJB05_34907"/>
</dbReference>
<evidence type="ECO:0000259" key="4">
    <source>
        <dbReference type="Pfam" id="PF00082"/>
    </source>
</evidence>
<proteinExistence type="inferred from homology"/>
<keyword evidence="7" id="KW-1185">Reference proteome</keyword>
<dbReference type="InterPro" id="IPR041469">
    <property type="entry name" value="Subtilisin-like_FN3"/>
</dbReference>
<evidence type="ECO:0000259" key="5">
    <source>
        <dbReference type="Pfam" id="PF17766"/>
    </source>
</evidence>
<dbReference type="InterPro" id="IPR045051">
    <property type="entry name" value="SBT"/>
</dbReference>
<dbReference type="InterPro" id="IPR000209">
    <property type="entry name" value="Peptidase_S8/S53_dom"/>
</dbReference>
<dbReference type="Gene3D" id="3.40.50.200">
    <property type="entry name" value="Peptidase S8/S53 domain"/>
    <property type="match status" value="1"/>
</dbReference>
<evidence type="ECO:0000256" key="2">
    <source>
        <dbReference type="ARBA" id="ARBA00022729"/>
    </source>
</evidence>
<dbReference type="PANTHER" id="PTHR10795">
    <property type="entry name" value="PROPROTEIN CONVERTASE SUBTILISIN/KEXIN"/>
    <property type="match status" value="1"/>
</dbReference>
<feature type="domain" description="Peptidase S8/S53" evidence="4">
    <location>
        <begin position="65"/>
        <end position="174"/>
    </location>
</feature>
<dbReference type="Pfam" id="PF17766">
    <property type="entry name" value="fn3_6"/>
    <property type="match status" value="1"/>
</dbReference>
<evidence type="ECO:0008006" key="8">
    <source>
        <dbReference type="Google" id="ProtNLM"/>
    </source>
</evidence>
<dbReference type="Proteomes" id="UP000324897">
    <property type="component" value="Chromosome 7"/>
</dbReference>
<evidence type="ECO:0000313" key="7">
    <source>
        <dbReference type="Proteomes" id="UP000324897"/>
    </source>
</evidence>
<evidence type="ECO:0000256" key="3">
    <source>
        <dbReference type="PROSITE-ProRule" id="PRU01240"/>
    </source>
</evidence>
<feature type="domain" description="Subtilisin-like protease fibronectin type-III" evidence="5">
    <location>
        <begin position="248"/>
        <end position="347"/>
    </location>
</feature>
<organism evidence="6 7">
    <name type="scientific">Eragrostis curvula</name>
    <name type="common">weeping love grass</name>
    <dbReference type="NCBI Taxonomy" id="38414"/>
    <lineage>
        <taxon>Eukaryota</taxon>
        <taxon>Viridiplantae</taxon>
        <taxon>Streptophyta</taxon>
        <taxon>Embryophyta</taxon>
        <taxon>Tracheophyta</taxon>
        <taxon>Spermatophyta</taxon>
        <taxon>Magnoliopsida</taxon>
        <taxon>Liliopsida</taxon>
        <taxon>Poales</taxon>
        <taxon>Poaceae</taxon>
        <taxon>PACMAD clade</taxon>
        <taxon>Chloridoideae</taxon>
        <taxon>Eragrostideae</taxon>
        <taxon>Eragrostidinae</taxon>
        <taxon>Eragrostis</taxon>
    </lineage>
</organism>